<evidence type="ECO:0000313" key="2">
    <source>
        <dbReference type="EMBL" id="SOO22514.1"/>
    </source>
</evidence>
<dbReference type="Proteomes" id="UP000234345">
    <property type="component" value="Unassembled WGS sequence"/>
</dbReference>
<feature type="region of interest" description="Disordered" evidence="1">
    <location>
        <begin position="131"/>
        <end position="157"/>
    </location>
</feature>
<reference evidence="2 3" key="1">
    <citation type="submission" date="2017-10" db="EMBL/GenBank/DDBJ databases">
        <authorList>
            <person name="Regsiter A."/>
            <person name="William W."/>
        </authorList>
    </citation>
    <scope>NUCLEOTIDE SEQUENCE [LARGE SCALE GENOMIC DNA]</scope>
    <source>
        <strain evidence="2 3">CFBP6991</strain>
    </source>
</reference>
<dbReference type="Pfam" id="PF13730">
    <property type="entry name" value="HTH_36"/>
    <property type="match status" value="1"/>
</dbReference>
<evidence type="ECO:0008006" key="4">
    <source>
        <dbReference type="Google" id="ProtNLM"/>
    </source>
</evidence>
<comment type="caution">
    <text evidence="2">The sequence shown here is derived from an EMBL/GenBank/DDBJ whole genome shotgun (WGS) entry which is preliminary data.</text>
</comment>
<dbReference type="EMBL" id="OCZC01000043">
    <property type="protein sequence ID" value="SOO22514.1"/>
    <property type="molecule type" value="Genomic_DNA"/>
</dbReference>
<gene>
    <name evidence="2" type="ORF">XFF6991_150275</name>
</gene>
<name>A0A7Z7NF16_XANCH</name>
<accession>A0A7Z7NF16</accession>
<evidence type="ECO:0000256" key="1">
    <source>
        <dbReference type="SAM" id="MobiDB-lite"/>
    </source>
</evidence>
<proteinExistence type="predicted"/>
<protein>
    <recommendedName>
        <fullName evidence="4">Helix-turn-helix domain-containing protein</fullName>
    </recommendedName>
</protein>
<feature type="compositionally biased region" description="Basic and acidic residues" evidence="1">
    <location>
        <begin position="142"/>
        <end position="155"/>
    </location>
</feature>
<organism evidence="2 3">
    <name type="scientific">Xanthomonas campestris pv. phaseoli</name>
    <dbReference type="NCBI Taxonomy" id="317013"/>
    <lineage>
        <taxon>Bacteria</taxon>
        <taxon>Pseudomonadati</taxon>
        <taxon>Pseudomonadota</taxon>
        <taxon>Gammaproteobacteria</taxon>
        <taxon>Lysobacterales</taxon>
        <taxon>Lysobacteraceae</taxon>
        <taxon>Xanthomonas</taxon>
    </lineage>
</organism>
<dbReference type="AlphaFoldDB" id="A0A7Z7NF16"/>
<sequence length="270" mass="29702">MPSDKRRPLVLRWRSAVFGSSESSSVKLTLLALAEHANPDGSQCFPSIETLAEQTGQNEKTCRRALDAADGTWFTRSPIKLKGRSWRGYNYSLCVPEAAGTVSGPQPEAAGTVSGPSGLSSGHLGCEVRTLTPRGPGAVSDDLGKAPRKSTKEEEPAADAAARALRKGMTFAEWEASIPPGERMIPADHFVERYIVCIGLPYPFAELAWSVFQSRHATNAKRYDDWPNAYLKALEENWYKLWYIDDEDGSYQLTTQGKQADRLYRMGIAA</sequence>
<evidence type="ECO:0000313" key="3">
    <source>
        <dbReference type="Proteomes" id="UP000234345"/>
    </source>
</evidence>